<feature type="transmembrane region" description="Helical" evidence="1">
    <location>
        <begin position="130"/>
        <end position="150"/>
    </location>
</feature>
<gene>
    <name evidence="2" type="ORF">KZZ10_05825</name>
</gene>
<feature type="transmembrane region" description="Helical" evidence="1">
    <location>
        <begin position="325"/>
        <end position="345"/>
    </location>
</feature>
<evidence type="ECO:0000256" key="1">
    <source>
        <dbReference type="SAM" id="Phobius"/>
    </source>
</evidence>
<feature type="transmembrane region" description="Helical" evidence="1">
    <location>
        <begin position="205"/>
        <end position="234"/>
    </location>
</feature>
<comment type="caution">
    <text evidence="2">The sequence shown here is derived from an EMBL/GenBank/DDBJ whole genome shotgun (WGS) entry which is preliminary data.</text>
</comment>
<feature type="transmembrane region" description="Helical" evidence="1">
    <location>
        <begin position="414"/>
        <end position="436"/>
    </location>
</feature>
<dbReference type="Proteomes" id="UP000739565">
    <property type="component" value="Unassembled WGS sequence"/>
</dbReference>
<keyword evidence="1" id="KW-0812">Transmembrane</keyword>
<feature type="transmembrane region" description="Helical" evidence="1">
    <location>
        <begin position="351"/>
        <end position="377"/>
    </location>
</feature>
<keyword evidence="3" id="KW-1185">Reference proteome</keyword>
<reference evidence="2" key="1">
    <citation type="submission" date="2021-07" db="EMBL/GenBank/DDBJ databases">
        <title>New genus and species of the family Alcaligenaceae.</title>
        <authorList>
            <person name="Hahn M.W."/>
        </authorList>
    </citation>
    <scope>NUCLEOTIDE SEQUENCE</scope>
    <source>
        <strain evidence="2">LF4-65</strain>
    </source>
</reference>
<dbReference type="Pfam" id="PF09913">
    <property type="entry name" value="DUF2142"/>
    <property type="match status" value="1"/>
</dbReference>
<keyword evidence="1" id="KW-0472">Membrane</keyword>
<dbReference type="AlphaFoldDB" id="A0A953N8W6"/>
<feature type="transmembrane region" description="Helical" evidence="1">
    <location>
        <begin position="170"/>
        <end position="193"/>
    </location>
</feature>
<evidence type="ECO:0000313" key="2">
    <source>
        <dbReference type="EMBL" id="MBZ1350158.1"/>
    </source>
</evidence>
<feature type="transmembrane region" description="Helical" evidence="1">
    <location>
        <begin position="240"/>
        <end position="258"/>
    </location>
</feature>
<keyword evidence="1" id="KW-1133">Transmembrane helix</keyword>
<accession>A0A953N8W6</accession>
<dbReference type="RefSeq" id="WP_259660551.1">
    <property type="nucleotide sequence ID" value="NZ_JAHXRI010000006.1"/>
</dbReference>
<protein>
    <submittedName>
        <fullName evidence="2">DUF2142 domain-containing protein</fullName>
    </submittedName>
</protein>
<dbReference type="InterPro" id="IPR018674">
    <property type="entry name" value="DUF2142_membrane"/>
</dbReference>
<organism evidence="2 3">
    <name type="scientific">Zwartia hollandica</name>
    <dbReference type="NCBI Taxonomy" id="324606"/>
    <lineage>
        <taxon>Bacteria</taxon>
        <taxon>Pseudomonadati</taxon>
        <taxon>Pseudomonadota</taxon>
        <taxon>Betaproteobacteria</taxon>
        <taxon>Burkholderiales</taxon>
        <taxon>Alcaligenaceae</taxon>
        <taxon>Zwartia</taxon>
    </lineage>
</organism>
<evidence type="ECO:0000313" key="3">
    <source>
        <dbReference type="Proteomes" id="UP000739565"/>
    </source>
</evidence>
<proteinExistence type="predicted"/>
<dbReference type="EMBL" id="JAHXRI010000006">
    <property type="protein sequence ID" value="MBZ1350158.1"/>
    <property type="molecule type" value="Genomic_DNA"/>
</dbReference>
<name>A0A953N8W6_9BURK</name>
<sequence>MLSLLLVIFLVLISLTPPLQSPDEYDHIKRAYALGEGTIFFKPLGNQSSGAMIDDGLLKYINLYEPLGLDPERKINSKDLKAARELHWEETKSFSATPATAFYFPLIYAPQAFALKLGKLIGLSINQSYYLTRFVTSATILIILGIAFAITAPSPVTLALLMMPMSVYQFSSTSLDGIATALSVLLISIFLKLLRDPPNTNGKLFWLAVASFGLLASSRLQLLPMFLLFFVLFIRDKNKAHLTSALITVGLVCAWIVIAGKYTVDHRVPSEISSGQVALAYVKAPWSLIQVIWNTLTDEPTLRGYFSSFLGMLGWLTAPFPGRTYIYLAIAILIISSTSLSIKHIRTNWQVIVLFLFIALLSVLLILFAMLTTWTPYPSDKIIGVQGRYFLVPAILMSYALFPSITQLNDYRSSVSHILVISFALYSLFMTINLLLSRYYILIAS</sequence>
<feature type="transmembrane region" description="Helical" evidence="1">
    <location>
        <begin position="389"/>
        <end position="408"/>
    </location>
</feature>